<protein>
    <submittedName>
        <fullName evidence="1">Uncharacterized protein</fullName>
    </submittedName>
</protein>
<sequence length="221" mass="25191">MDQEKGIVSNYSEQDAKEILGKVPALIKDKAVTTRDNRGELKKILLEKYPELEGRVVQFDAARKNMVLDIQGDLQEKRIRKTPVTKMSNELFGRALMLKPGKVNDLYRALVDIDTRTKEDDAVLPFIGMALRLLIEVAARMYYQGAVEDDQVASKFLKEAKNNLNQTDKNSLSLTNDWLSDRMNLNAILQKYAHGNIEYTREGILATSKIVADILDHYFKK</sequence>
<reference evidence="1 2" key="1">
    <citation type="journal article" date="2016" name="Nat. Commun.">
        <title>Thousands of microbial genomes shed light on interconnected biogeochemical processes in an aquifer system.</title>
        <authorList>
            <person name="Anantharaman K."/>
            <person name="Brown C.T."/>
            <person name="Hug L.A."/>
            <person name="Sharon I."/>
            <person name="Castelle C.J."/>
            <person name="Probst A.J."/>
            <person name="Thomas B.C."/>
            <person name="Singh A."/>
            <person name="Wilkins M.J."/>
            <person name="Karaoz U."/>
            <person name="Brodie E.L."/>
            <person name="Williams K.H."/>
            <person name="Hubbard S.S."/>
            <person name="Banfield J.F."/>
        </authorList>
    </citation>
    <scope>NUCLEOTIDE SEQUENCE [LARGE SCALE GENOMIC DNA]</scope>
</reference>
<gene>
    <name evidence="1" type="ORF">A2561_03915</name>
</gene>
<evidence type="ECO:0000313" key="2">
    <source>
        <dbReference type="Proteomes" id="UP000178935"/>
    </source>
</evidence>
<dbReference type="EMBL" id="MHPU01000001">
    <property type="protein sequence ID" value="OGZ89812.1"/>
    <property type="molecule type" value="Genomic_DNA"/>
</dbReference>
<proteinExistence type="predicted"/>
<dbReference type="Proteomes" id="UP000178935">
    <property type="component" value="Unassembled WGS sequence"/>
</dbReference>
<organism evidence="1 2">
    <name type="scientific">Candidatus Staskawiczbacteria bacterium RIFOXYD1_FULL_32_13</name>
    <dbReference type="NCBI Taxonomy" id="1802234"/>
    <lineage>
        <taxon>Bacteria</taxon>
        <taxon>Candidatus Staskawicziibacteriota</taxon>
    </lineage>
</organism>
<accession>A0A1G2JRT8</accession>
<evidence type="ECO:0000313" key="1">
    <source>
        <dbReference type="EMBL" id="OGZ89812.1"/>
    </source>
</evidence>
<name>A0A1G2JRT8_9BACT</name>
<comment type="caution">
    <text evidence="1">The sequence shown here is derived from an EMBL/GenBank/DDBJ whole genome shotgun (WGS) entry which is preliminary data.</text>
</comment>
<dbReference type="AlphaFoldDB" id="A0A1G2JRT8"/>